<feature type="domain" description="C2H2-type" evidence="6">
    <location>
        <begin position="159"/>
        <end position="185"/>
    </location>
</feature>
<dbReference type="PANTHER" id="PTHR23226">
    <property type="entry name" value="ZINC FINGER AND SCAN DOMAIN-CONTAINING"/>
    <property type="match status" value="1"/>
</dbReference>
<evidence type="ECO:0000256" key="5">
    <source>
        <dbReference type="PROSITE-ProRule" id="PRU00042"/>
    </source>
</evidence>
<gene>
    <name evidence="7" type="ORF">SSLN_LOCUS14290</name>
</gene>
<dbReference type="OrthoDB" id="8117402at2759"/>
<dbReference type="WBParaSite" id="SSLN_0001483201-mRNA-1">
    <property type="protein sequence ID" value="SSLN_0001483201-mRNA-1"/>
    <property type="gene ID" value="SSLN_0001483201"/>
</dbReference>
<protein>
    <submittedName>
        <fullName evidence="9">C2H2-type domain-containing protein</fullName>
    </submittedName>
</protein>
<evidence type="ECO:0000256" key="4">
    <source>
        <dbReference type="ARBA" id="ARBA00022833"/>
    </source>
</evidence>
<dbReference type="STRING" id="70667.A0A183TCU2"/>
<organism evidence="9">
    <name type="scientific">Schistocephalus solidus</name>
    <name type="common">Tapeworm</name>
    <dbReference type="NCBI Taxonomy" id="70667"/>
    <lineage>
        <taxon>Eukaryota</taxon>
        <taxon>Metazoa</taxon>
        <taxon>Spiralia</taxon>
        <taxon>Lophotrochozoa</taxon>
        <taxon>Platyhelminthes</taxon>
        <taxon>Cestoda</taxon>
        <taxon>Eucestoda</taxon>
        <taxon>Diphyllobothriidea</taxon>
        <taxon>Diphyllobothriidae</taxon>
        <taxon>Schistocephalus</taxon>
    </lineage>
</organism>
<keyword evidence="8" id="KW-1185">Reference proteome</keyword>
<evidence type="ECO:0000313" key="8">
    <source>
        <dbReference type="Proteomes" id="UP000275846"/>
    </source>
</evidence>
<dbReference type="InterPro" id="IPR036236">
    <property type="entry name" value="Znf_C2H2_sf"/>
</dbReference>
<dbReference type="AlphaFoldDB" id="A0A183TCU2"/>
<evidence type="ECO:0000259" key="6">
    <source>
        <dbReference type="PROSITE" id="PS50157"/>
    </source>
</evidence>
<name>A0A183TCU2_SCHSO</name>
<dbReference type="SUPFAM" id="SSF57667">
    <property type="entry name" value="beta-beta-alpha zinc fingers"/>
    <property type="match status" value="1"/>
</dbReference>
<dbReference type="PROSITE" id="PS00028">
    <property type="entry name" value="ZINC_FINGER_C2H2_1"/>
    <property type="match status" value="2"/>
</dbReference>
<dbReference type="Proteomes" id="UP000275846">
    <property type="component" value="Unassembled WGS sequence"/>
</dbReference>
<evidence type="ECO:0000256" key="1">
    <source>
        <dbReference type="ARBA" id="ARBA00022723"/>
    </source>
</evidence>
<feature type="domain" description="C2H2-type" evidence="6">
    <location>
        <begin position="117"/>
        <end position="144"/>
    </location>
</feature>
<dbReference type="InterPro" id="IPR013087">
    <property type="entry name" value="Znf_C2H2_type"/>
</dbReference>
<dbReference type="EMBL" id="UYSU01038819">
    <property type="protein sequence ID" value="VDM00676.1"/>
    <property type="molecule type" value="Genomic_DNA"/>
</dbReference>
<evidence type="ECO:0000256" key="3">
    <source>
        <dbReference type="ARBA" id="ARBA00022771"/>
    </source>
</evidence>
<evidence type="ECO:0000313" key="9">
    <source>
        <dbReference type="WBParaSite" id="SSLN_0001483201-mRNA-1"/>
    </source>
</evidence>
<keyword evidence="4" id="KW-0862">Zinc</keyword>
<reference evidence="7 8" key="2">
    <citation type="submission" date="2018-11" db="EMBL/GenBank/DDBJ databases">
        <authorList>
            <consortium name="Pathogen Informatics"/>
        </authorList>
    </citation>
    <scope>NUCLEOTIDE SEQUENCE [LARGE SCALE GENOMIC DNA]</scope>
    <source>
        <strain evidence="7 8">NST_G2</strain>
    </source>
</reference>
<accession>A0A183TCU2</accession>
<dbReference type="GO" id="GO:0008270">
    <property type="term" value="F:zinc ion binding"/>
    <property type="evidence" value="ECO:0007669"/>
    <property type="project" value="UniProtKB-KW"/>
</dbReference>
<dbReference type="SMART" id="SM00355">
    <property type="entry name" value="ZnF_C2H2"/>
    <property type="match status" value="4"/>
</dbReference>
<sequence length="185" mass="20846">MNVIPPASNDFSCPHWSRYFNALIGLVGHLRIHRTEALEQVPGASAHSRDRRLHCPHCPRAFTHRMYLFSHMRIPDSGINRNADNTDTPCTPSAPAILTATVTPITMNVIPPASNDFSCLHCARNFNARIGLVGHLRIHRTESGEPVPWAPSCICRARLHCPHCSHTLTHRMRLLGHMRLHNNLR</sequence>
<keyword evidence="3 5" id="KW-0863">Zinc-finger</keyword>
<feature type="domain" description="C2H2-type" evidence="6">
    <location>
        <begin position="53"/>
        <end position="81"/>
    </location>
</feature>
<reference evidence="9" key="1">
    <citation type="submission" date="2016-06" db="UniProtKB">
        <authorList>
            <consortium name="WormBaseParasite"/>
        </authorList>
    </citation>
    <scope>IDENTIFICATION</scope>
</reference>
<keyword evidence="1" id="KW-0479">Metal-binding</keyword>
<proteinExistence type="predicted"/>
<evidence type="ECO:0000256" key="2">
    <source>
        <dbReference type="ARBA" id="ARBA00022737"/>
    </source>
</evidence>
<dbReference type="Gene3D" id="3.30.160.60">
    <property type="entry name" value="Classic Zinc Finger"/>
    <property type="match status" value="2"/>
</dbReference>
<evidence type="ECO:0000313" key="7">
    <source>
        <dbReference type="EMBL" id="VDM00676.1"/>
    </source>
</evidence>
<keyword evidence="2" id="KW-0677">Repeat</keyword>
<dbReference type="PROSITE" id="PS50157">
    <property type="entry name" value="ZINC_FINGER_C2H2_2"/>
    <property type="match status" value="3"/>
</dbReference>